<evidence type="ECO:0000256" key="2">
    <source>
        <dbReference type="SAM" id="Phobius"/>
    </source>
</evidence>
<name>A0A8D8XQQ1_9HEMI</name>
<sequence>MITEHGKVNFSTTQFIVFIISTFVFHVEQFHSVLSSRSRRTHFSQQSILFSSLLLTFVSLLYSAMLSPATLLVCSAIIALCSGLSDIDPNDPVQKYHYDNLQKLLQQKKLEQRQKSLEGTPQNIKPQLQLDNVPNEAAPAPSKSVGFLPSLIPSGILPTLPSLPSLPSLSSFPEFEKGMNNVKNTAYDLGNNQIKNVFDVTGEVIKGTDQVLAENSNQIKRLNSANANMFKQGGRTVGSGLVKVPQVGTSVLSLIEDFFNHPFGFLNLFRPFTFLKYLWTLMPWYNESTEEGAIPVALKSLKNTNSALYYKLVDNLTTFDYFNKHPKAFMYLLLNPTELETYLNNPAIFSQLVDVLEPGQSVQKPVTY</sequence>
<keyword evidence="2" id="KW-0812">Transmembrane</keyword>
<evidence type="ECO:0000313" key="3">
    <source>
        <dbReference type="EMBL" id="CAG6705973.1"/>
    </source>
</evidence>
<organism evidence="3">
    <name type="scientific">Cacopsylla melanoneura</name>
    <dbReference type="NCBI Taxonomy" id="428564"/>
    <lineage>
        <taxon>Eukaryota</taxon>
        <taxon>Metazoa</taxon>
        <taxon>Ecdysozoa</taxon>
        <taxon>Arthropoda</taxon>
        <taxon>Hexapoda</taxon>
        <taxon>Insecta</taxon>
        <taxon>Pterygota</taxon>
        <taxon>Neoptera</taxon>
        <taxon>Paraneoptera</taxon>
        <taxon>Hemiptera</taxon>
        <taxon>Sternorrhyncha</taxon>
        <taxon>Psylloidea</taxon>
        <taxon>Psyllidae</taxon>
        <taxon>Psyllinae</taxon>
        <taxon>Cacopsylla</taxon>
    </lineage>
</organism>
<keyword evidence="2" id="KW-1133">Transmembrane helix</keyword>
<dbReference type="EMBL" id="HBUF01342862">
    <property type="protein sequence ID" value="CAG6705973.1"/>
    <property type="molecule type" value="Transcribed_RNA"/>
</dbReference>
<feature type="transmembrane region" description="Helical" evidence="2">
    <location>
        <begin position="48"/>
        <end position="80"/>
    </location>
</feature>
<proteinExistence type="predicted"/>
<accession>A0A8D8XQQ1</accession>
<reference evidence="3" key="1">
    <citation type="submission" date="2021-05" db="EMBL/GenBank/DDBJ databases">
        <authorList>
            <person name="Alioto T."/>
            <person name="Alioto T."/>
            <person name="Gomez Garrido J."/>
        </authorList>
    </citation>
    <scope>NUCLEOTIDE SEQUENCE</scope>
</reference>
<evidence type="ECO:0000256" key="1">
    <source>
        <dbReference type="SAM" id="MobiDB-lite"/>
    </source>
</evidence>
<feature type="compositionally biased region" description="Polar residues" evidence="1">
    <location>
        <begin position="119"/>
        <end position="132"/>
    </location>
</feature>
<keyword evidence="2" id="KW-0472">Membrane</keyword>
<feature type="region of interest" description="Disordered" evidence="1">
    <location>
        <begin position="115"/>
        <end position="137"/>
    </location>
</feature>
<dbReference type="AlphaFoldDB" id="A0A8D8XQQ1"/>
<protein>
    <submittedName>
        <fullName evidence="3">Uncharacterized protein</fullName>
    </submittedName>
</protein>
<feature type="transmembrane region" description="Helical" evidence="2">
    <location>
        <begin position="6"/>
        <end position="27"/>
    </location>
</feature>